<dbReference type="InterPro" id="IPR000014">
    <property type="entry name" value="PAS"/>
</dbReference>
<proteinExistence type="predicted"/>
<organism evidence="9 10">
    <name type="scientific">Gramella jeungdoensis</name>
    <dbReference type="NCBI Taxonomy" id="708091"/>
    <lineage>
        <taxon>Bacteria</taxon>
        <taxon>Pseudomonadati</taxon>
        <taxon>Bacteroidota</taxon>
        <taxon>Flavobacteriia</taxon>
        <taxon>Flavobacteriales</taxon>
        <taxon>Flavobacteriaceae</taxon>
        <taxon>Christiangramia</taxon>
    </lineage>
</organism>
<dbReference type="NCBIfam" id="TIGR00229">
    <property type="entry name" value="sensory_box"/>
    <property type="match status" value="1"/>
</dbReference>
<dbReference type="InterPro" id="IPR036890">
    <property type="entry name" value="HATPase_C_sf"/>
</dbReference>
<dbReference type="Gene3D" id="3.30.450.20">
    <property type="entry name" value="PAS domain"/>
    <property type="match status" value="1"/>
</dbReference>
<keyword evidence="4" id="KW-0808">Transferase</keyword>
<evidence type="ECO:0000256" key="5">
    <source>
        <dbReference type="ARBA" id="ARBA00022777"/>
    </source>
</evidence>
<keyword evidence="10" id="KW-1185">Reference proteome</keyword>
<dbReference type="Proteomes" id="UP000298517">
    <property type="component" value="Unassembled WGS sequence"/>
</dbReference>
<dbReference type="AlphaFoldDB" id="A0A4Y8AV03"/>
<dbReference type="Pfam" id="PF00512">
    <property type="entry name" value="HisKA"/>
    <property type="match status" value="1"/>
</dbReference>
<dbReference type="Pfam" id="PF02518">
    <property type="entry name" value="HATPase_c"/>
    <property type="match status" value="1"/>
</dbReference>
<dbReference type="EMBL" id="SNQI01000001">
    <property type="protein sequence ID" value="TEW76347.1"/>
    <property type="molecule type" value="Genomic_DNA"/>
</dbReference>
<dbReference type="SMART" id="SM00387">
    <property type="entry name" value="HATPase_c"/>
    <property type="match status" value="1"/>
</dbReference>
<reference evidence="9 10" key="1">
    <citation type="journal article" date="2011" name="J. Microbiol.">
        <title>Gramella jeungdoensis sp. nov., isolated from a solar saltern in Korea.</title>
        <authorList>
            <person name="Joung Y."/>
            <person name="Kim H."/>
            <person name="Jang T."/>
            <person name="Ahn T.S."/>
            <person name="Joh K."/>
        </authorList>
    </citation>
    <scope>NUCLEOTIDE SEQUENCE [LARGE SCALE GENOMIC DNA]</scope>
    <source>
        <strain evidence="9 10">KCTC 23123</strain>
    </source>
</reference>
<dbReference type="Gene3D" id="3.30.565.10">
    <property type="entry name" value="Histidine kinase-like ATPase, C-terminal domain"/>
    <property type="match status" value="1"/>
</dbReference>
<dbReference type="PROSITE" id="PS50109">
    <property type="entry name" value="HIS_KIN"/>
    <property type="match status" value="1"/>
</dbReference>
<feature type="domain" description="Histidine kinase" evidence="7">
    <location>
        <begin position="196"/>
        <end position="412"/>
    </location>
</feature>
<dbReference type="CDD" id="cd00130">
    <property type="entry name" value="PAS"/>
    <property type="match status" value="1"/>
</dbReference>
<dbReference type="InterPro" id="IPR036097">
    <property type="entry name" value="HisK_dim/P_sf"/>
</dbReference>
<dbReference type="InterPro" id="IPR050736">
    <property type="entry name" value="Sensor_HK_Regulatory"/>
</dbReference>
<dbReference type="Gene3D" id="1.10.287.130">
    <property type="match status" value="1"/>
</dbReference>
<evidence type="ECO:0000256" key="3">
    <source>
        <dbReference type="ARBA" id="ARBA00022553"/>
    </source>
</evidence>
<dbReference type="SUPFAM" id="SSF55785">
    <property type="entry name" value="PYP-like sensor domain (PAS domain)"/>
    <property type="match status" value="1"/>
</dbReference>
<dbReference type="PANTHER" id="PTHR43711">
    <property type="entry name" value="TWO-COMPONENT HISTIDINE KINASE"/>
    <property type="match status" value="1"/>
</dbReference>
<dbReference type="EC" id="2.7.13.3" evidence="2"/>
<evidence type="ECO:0000256" key="2">
    <source>
        <dbReference type="ARBA" id="ARBA00012438"/>
    </source>
</evidence>
<evidence type="ECO:0000256" key="4">
    <source>
        <dbReference type="ARBA" id="ARBA00022679"/>
    </source>
</evidence>
<evidence type="ECO:0000313" key="9">
    <source>
        <dbReference type="EMBL" id="TEW76347.1"/>
    </source>
</evidence>
<evidence type="ECO:0000259" key="7">
    <source>
        <dbReference type="PROSITE" id="PS50109"/>
    </source>
</evidence>
<dbReference type="PROSITE" id="PS50112">
    <property type="entry name" value="PAS"/>
    <property type="match status" value="1"/>
</dbReference>
<dbReference type="PANTHER" id="PTHR43711:SF26">
    <property type="entry name" value="SENSOR HISTIDINE KINASE RCSC"/>
    <property type="match status" value="1"/>
</dbReference>
<evidence type="ECO:0000259" key="8">
    <source>
        <dbReference type="PROSITE" id="PS50112"/>
    </source>
</evidence>
<comment type="caution">
    <text evidence="9">The sequence shown here is derived from an EMBL/GenBank/DDBJ whole genome shotgun (WGS) entry which is preliminary data.</text>
</comment>
<dbReference type="InterPro" id="IPR005467">
    <property type="entry name" value="His_kinase_dom"/>
</dbReference>
<dbReference type="SMART" id="SM00388">
    <property type="entry name" value="HisKA"/>
    <property type="match status" value="1"/>
</dbReference>
<dbReference type="SMART" id="SM00091">
    <property type="entry name" value="PAS"/>
    <property type="match status" value="1"/>
</dbReference>
<feature type="domain" description="PAS" evidence="8">
    <location>
        <begin position="5"/>
        <end position="75"/>
    </location>
</feature>
<accession>A0A4Y8AV03</accession>
<dbReference type="InterPro" id="IPR003661">
    <property type="entry name" value="HisK_dim/P_dom"/>
</dbReference>
<dbReference type="RefSeq" id="WP_134246362.1">
    <property type="nucleotide sequence ID" value="NZ_SNQI01000001.1"/>
</dbReference>
<dbReference type="InterPro" id="IPR004358">
    <property type="entry name" value="Sig_transdc_His_kin-like_C"/>
</dbReference>
<name>A0A4Y8AV03_9FLAO</name>
<evidence type="ECO:0000313" key="10">
    <source>
        <dbReference type="Proteomes" id="UP000298517"/>
    </source>
</evidence>
<keyword evidence="6" id="KW-0902">Two-component regulatory system</keyword>
<comment type="catalytic activity">
    <reaction evidence="1">
        <text>ATP + protein L-histidine = ADP + protein N-phospho-L-histidine.</text>
        <dbReference type="EC" id="2.7.13.3"/>
    </reaction>
</comment>
<keyword evidence="5 9" id="KW-0418">Kinase</keyword>
<gene>
    <name evidence="9" type="ORF">E2488_00415</name>
</gene>
<dbReference type="SUPFAM" id="SSF55874">
    <property type="entry name" value="ATPase domain of HSP90 chaperone/DNA topoisomerase II/histidine kinase"/>
    <property type="match status" value="1"/>
</dbReference>
<evidence type="ECO:0000256" key="6">
    <source>
        <dbReference type="ARBA" id="ARBA00023012"/>
    </source>
</evidence>
<evidence type="ECO:0000256" key="1">
    <source>
        <dbReference type="ARBA" id="ARBA00000085"/>
    </source>
</evidence>
<dbReference type="InterPro" id="IPR003594">
    <property type="entry name" value="HATPase_dom"/>
</dbReference>
<dbReference type="PRINTS" id="PR00344">
    <property type="entry name" value="BCTRLSENSOR"/>
</dbReference>
<keyword evidence="3" id="KW-0597">Phosphoprotein</keyword>
<dbReference type="SUPFAM" id="SSF47384">
    <property type="entry name" value="Homodimeric domain of signal transducing histidine kinase"/>
    <property type="match status" value="1"/>
</dbReference>
<dbReference type="Pfam" id="PF13426">
    <property type="entry name" value="PAS_9"/>
    <property type="match status" value="1"/>
</dbReference>
<dbReference type="OrthoDB" id="9808408at2"/>
<protein>
    <recommendedName>
        <fullName evidence="2">histidine kinase</fullName>
        <ecNumber evidence="2">2.7.13.3</ecNumber>
    </recommendedName>
</protein>
<dbReference type="InterPro" id="IPR035965">
    <property type="entry name" value="PAS-like_dom_sf"/>
</dbReference>
<sequence>MFFQNRNIFNILFEAIPEGVIIVDESQTILAANSSAETMFGYTNQELSNKKLDVLIPKKFHTNHKHHFSNFIKSNNIRKTTHNSNLTGIKKNNKQFPIEIGLNPFSVENNNFVLALLIDITVRKQNELKIETLNTQLEQKVTQRTLQLKNTIKQLKLLNLNYKKEIAKRVEAENKIKLTLKKEQELSNLKTKFLTLVSHEFKTPLSGILTSTMLLNKYQLKSEQNRREKHIKTIESKVHYLDNILNDFLSVERLDANQVNYKITKFNLSKVINEVIYNTNMLLKNGQKINIPHNIDDFILEQDEIILVLILSNLMCNAVKYSPENSTIIIKIIKNGKNISFVIIDKGIGIPLNDQNYVFNRYFRAENALNIQGTGIGLSIVKAHVENLGGTISFKSKENEGSVFILKIPIINKL</sequence>
<dbReference type="CDD" id="cd00082">
    <property type="entry name" value="HisKA"/>
    <property type="match status" value="1"/>
</dbReference>
<dbReference type="GO" id="GO:0000155">
    <property type="term" value="F:phosphorelay sensor kinase activity"/>
    <property type="evidence" value="ECO:0007669"/>
    <property type="project" value="InterPro"/>
</dbReference>